<gene>
    <name evidence="10" type="ORF">B9N62_09535</name>
</gene>
<evidence type="ECO:0000256" key="8">
    <source>
        <dbReference type="ARBA" id="ARBA00023251"/>
    </source>
</evidence>
<evidence type="ECO:0000256" key="4">
    <source>
        <dbReference type="ARBA" id="ARBA00022737"/>
    </source>
</evidence>
<keyword evidence="4" id="KW-0677">Repeat</keyword>
<protein>
    <recommendedName>
        <fullName evidence="3">beta-lactamase</fullName>
        <ecNumber evidence="3">3.5.2.6</ecNumber>
    </recommendedName>
</protein>
<keyword evidence="9" id="KW-0732">Signal</keyword>
<comment type="similarity">
    <text evidence="2">Belongs to the hcp beta-lactamase family.</text>
</comment>
<evidence type="ECO:0000313" key="10">
    <source>
        <dbReference type="EMBL" id="OUT10667.1"/>
    </source>
</evidence>
<accession>A0A1Y5MQJ5</accession>
<dbReference type="InterPro" id="IPR011990">
    <property type="entry name" value="TPR-like_helical_dom_sf"/>
</dbReference>
<dbReference type="SMART" id="SM00671">
    <property type="entry name" value="SEL1"/>
    <property type="match status" value="3"/>
</dbReference>
<keyword evidence="7" id="KW-1015">Disulfide bond</keyword>
<evidence type="ECO:0000256" key="1">
    <source>
        <dbReference type="ARBA" id="ARBA00001526"/>
    </source>
</evidence>
<dbReference type="AlphaFoldDB" id="A0A1Y5MQJ5"/>
<dbReference type="SUPFAM" id="SSF81901">
    <property type="entry name" value="HCP-like"/>
    <property type="match status" value="1"/>
</dbReference>
<dbReference type="PANTHER" id="PTHR13891:SF1">
    <property type="entry name" value="CYTOCHROME C OXIDASE ASSEMBLY FACTOR 7"/>
    <property type="match status" value="1"/>
</dbReference>
<evidence type="ECO:0000256" key="7">
    <source>
        <dbReference type="ARBA" id="ARBA00023157"/>
    </source>
</evidence>
<evidence type="ECO:0000256" key="9">
    <source>
        <dbReference type="SAM" id="SignalP"/>
    </source>
</evidence>
<reference evidence="10 11" key="1">
    <citation type="submission" date="2017-04" db="EMBL/GenBank/DDBJ databases">
        <title>Complete genome of Campylobacter concisus ATCC 33237T and draft genomes for an additional eight well characterized C. concisus strains.</title>
        <authorList>
            <person name="Cornelius A.J."/>
            <person name="Miller W.G."/>
            <person name="Lastovica A.J."/>
            <person name="On S.L."/>
            <person name="French N.P."/>
            <person name="Vandenberg O."/>
            <person name="Biggs P.J."/>
        </authorList>
    </citation>
    <scope>NUCLEOTIDE SEQUENCE [LARGE SCALE GENOMIC DNA]</scope>
    <source>
        <strain evidence="10 11">Lasto28.99</strain>
    </source>
</reference>
<keyword evidence="8" id="KW-0046">Antibiotic resistance</keyword>
<evidence type="ECO:0000313" key="11">
    <source>
        <dbReference type="Proteomes" id="UP000195967"/>
    </source>
</evidence>
<keyword evidence="6" id="KW-0802">TPR repeat</keyword>
<comment type="caution">
    <text evidence="10">The sequence shown here is derived from an EMBL/GenBank/DDBJ whole genome shotgun (WGS) entry which is preliminary data.</text>
</comment>
<evidence type="ECO:0000256" key="6">
    <source>
        <dbReference type="ARBA" id="ARBA00022803"/>
    </source>
</evidence>
<dbReference type="Gene3D" id="1.25.40.10">
    <property type="entry name" value="Tetratricopeptide repeat domain"/>
    <property type="match status" value="1"/>
</dbReference>
<organism evidence="10 11">
    <name type="scientific">Campylobacter concisus</name>
    <dbReference type="NCBI Taxonomy" id="199"/>
    <lineage>
        <taxon>Bacteria</taxon>
        <taxon>Pseudomonadati</taxon>
        <taxon>Campylobacterota</taxon>
        <taxon>Epsilonproteobacteria</taxon>
        <taxon>Campylobacterales</taxon>
        <taxon>Campylobacteraceae</taxon>
        <taxon>Campylobacter</taxon>
    </lineage>
</organism>
<evidence type="ECO:0000256" key="2">
    <source>
        <dbReference type="ARBA" id="ARBA00008486"/>
    </source>
</evidence>
<feature type="signal peptide" evidence="9">
    <location>
        <begin position="1"/>
        <end position="16"/>
    </location>
</feature>
<evidence type="ECO:0000256" key="3">
    <source>
        <dbReference type="ARBA" id="ARBA00012865"/>
    </source>
</evidence>
<dbReference type="PANTHER" id="PTHR13891">
    <property type="entry name" value="CYTOCHROME C OXIDASE ASSEMBLY FACTOR 7"/>
    <property type="match status" value="1"/>
</dbReference>
<sequence>MKKMIFISILAACAFAGNFEDGLKAYGSSNFKEALAKFEAGCAENDAKSCVKTGAIYQLGKTATPDLDKALEYYNKACQSGEKEGCSAAGGLYLNTEPQKARELFNKACDKNDGYSCEMVGSILIEAKEFKKAYEFLVKGCELGDKMSCEFAGDLRRSKQL</sequence>
<dbReference type="GO" id="GO:0008800">
    <property type="term" value="F:beta-lactamase activity"/>
    <property type="evidence" value="ECO:0007669"/>
    <property type="project" value="UniProtKB-EC"/>
</dbReference>
<dbReference type="InterPro" id="IPR006597">
    <property type="entry name" value="Sel1-like"/>
</dbReference>
<dbReference type="InterPro" id="IPR040239">
    <property type="entry name" value="HcpB-like"/>
</dbReference>
<dbReference type="EMBL" id="NDYO01000013">
    <property type="protein sequence ID" value="OUT10667.1"/>
    <property type="molecule type" value="Genomic_DNA"/>
</dbReference>
<dbReference type="Proteomes" id="UP000195967">
    <property type="component" value="Unassembled WGS sequence"/>
</dbReference>
<dbReference type="EC" id="3.5.2.6" evidence="3"/>
<dbReference type="RefSeq" id="WP_087585286.1">
    <property type="nucleotide sequence ID" value="NZ_CABMKR010000013.1"/>
</dbReference>
<dbReference type="GO" id="GO:0046677">
    <property type="term" value="P:response to antibiotic"/>
    <property type="evidence" value="ECO:0007669"/>
    <property type="project" value="UniProtKB-KW"/>
</dbReference>
<comment type="catalytic activity">
    <reaction evidence="1">
        <text>a beta-lactam + H2O = a substituted beta-amino acid</text>
        <dbReference type="Rhea" id="RHEA:20401"/>
        <dbReference type="ChEBI" id="CHEBI:15377"/>
        <dbReference type="ChEBI" id="CHEBI:35627"/>
        <dbReference type="ChEBI" id="CHEBI:140347"/>
        <dbReference type="EC" id="3.5.2.6"/>
    </reaction>
</comment>
<evidence type="ECO:0000256" key="5">
    <source>
        <dbReference type="ARBA" id="ARBA00022801"/>
    </source>
</evidence>
<dbReference type="Pfam" id="PF08238">
    <property type="entry name" value="Sel1"/>
    <property type="match status" value="3"/>
</dbReference>
<proteinExistence type="inferred from homology"/>
<name>A0A1Y5MQJ5_9BACT</name>
<feature type="chain" id="PRO_5039902102" description="beta-lactamase" evidence="9">
    <location>
        <begin position="17"/>
        <end position="161"/>
    </location>
</feature>
<keyword evidence="5" id="KW-0378">Hydrolase</keyword>